<gene>
    <name evidence="2" type="ORF">SAPIO_CDS5209</name>
</gene>
<dbReference type="OrthoDB" id="336240at2759"/>
<dbReference type="AlphaFoldDB" id="A0A084G633"/>
<feature type="region of interest" description="Disordered" evidence="1">
    <location>
        <begin position="107"/>
        <end position="152"/>
    </location>
</feature>
<feature type="compositionally biased region" description="Polar residues" evidence="1">
    <location>
        <begin position="15"/>
        <end position="28"/>
    </location>
</feature>
<dbReference type="InterPro" id="IPR012677">
    <property type="entry name" value="Nucleotide-bd_a/b_plait_sf"/>
</dbReference>
<dbReference type="HOGENOM" id="CLU_362965_0_0_1"/>
<accession>A0A084G633</accession>
<feature type="compositionally biased region" description="Polar residues" evidence="1">
    <location>
        <begin position="49"/>
        <end position="77"/>
    </location>
</feature>
<dbReference type="GeneID" id="27724281"/>
<sequence>MSAGDAAPRGGFTMANANRTLDETPQSIRTDREFQLRNLARLAGMTPDQDITAQDQNGSRFNSTEGSQITPDSQDSKNVYFGHKSRLSASSSLAESFAEATYQPTLSDIHNSSMSPKGQYGSEQNTSFDSSQDFSAPKDEGRSHVFKTPPTSFPGKTSTGWFSDKAYRGAMLGLGDDSDALGGFIMDKLTGEDRIPQTVGPPTTTFGSPFDDECVETAPPLTHVRLVGTDLHRSPTPLPRGGSSNNSVLLASARLSKATEKVNYLVSAQQQNVQGNVAVNCGQAMPHQDNSLGSGYIQSILKQPGTMTQAAMLGHHRHNSAGPIKSPNSRDFVQKDEGNMGHLNPGAQPFVAPTMQSQRPNTVPMTTFTPPIVSKHLGSLLSGPGGVPSLGLMLDAKNFPFVETAIQERDGPHHPGVIKITNTPFDTSRNEVDAFLGHNARLLADNMEPIHVIMCRVTGKTLDVYVEFQSTGDAIRAVERHLKNSAAGRPSRIGDRLVEVSVAGKKDLMRELFPKANGVEWTDGQPYIYETSDFPFRGFVSDEELTMLVKHVENPHRCPFSRDCPERPFECLISLLRKFPWEQTQYITIRQRSHIFQTTYRLIQILRAKVIRKVNEARLTTRLLRRLVTTAMTCPGFTVMQKDDVARLADLSPGELSGFGQPQFAYRWRHQYAISVKRGLPSDLIEWYINVIAQETRDNLIHFPLKERHEIQKLGGYTDDYWGYFWLELCMPHFQEFQKFTLAQVAEREFAAIEGILRRAAKKMGASDVY</sequence>
<keyword evidence="3" id="KW-1185">Reference proteome</keyword>
<reference evidence="2 3" key="1">
    <citation type="journal article" date="2014" name="Genome Announc.">
        <title>Draft genome sequence of the pathogenic fungus Scedosporium apiospermum.</title>
        <authorList>
            <person name="Vandeputte P."/>
            <person name="Ghamrawi S."/>
            <person name="Rechenmann M."/>
            <person name="Iltis A."/>
            <person name="Giraud S."/>
            <person name="Fleury M."/>
            <person name="Thornton C."/>
            <person name="Delhaes L."/>
            <person name="Meyer W."/>
            <person name="Papon N."/>
            <person name="Bouchara J.P."/>
        </authorList>
    </citation>
    <scope>NUCLEOTIDE SEQUENCE [LARGE SCALE GENOMIC DNA]</scope>
    <source>
        <strain evidence="2 3">IHEM 14462</strain>
    </source>
</reference>
<feature type="compositionally biased region" description="Polar residues" evidence="1">
    <location>
        <begin position="107"/>
        <end position="134"/>
    </location>
</feature>
<feature type="region of interest" description="Disordered" evidence="1">
    <location>
        <begin position="1"/>
        <end position="31"/>
    </location>
</feature>
<dbReference type="Proteomes" id="UP000028545">
    <property type="component" value="Unassembled WGS sequence"/>
</dbReference>
<protein>
    <submittedName>
        <fullName evidence="2">Uncharacterized protein</fullName>
    </submittedName>
</protein>
<comment type="caution">
    <text evidence="2">The sequence shown here is derived from an EMBL/GenBank/DDBJ whole genome shotgun (WGS) entry which is preliminary data.</text>
</comment>
<organism evidence="2 3">
    <name type="scientific">Pseudallescheria apiosperma</name>
    <name type="common">Scedosporium apiospermum</name>
    <dbReference type="NCBI Taxonomy" id="563466"/>
    <lineage>
        <taxon>Eukaryota</taxon>
        <taxon>Fungi</taxon>
        <taxon>Dikarya</taxon>
        <taxon>Ascomycota</taxon>
        <taxon>Pezizomycotina</taxon>
        <taxon>Sordariomycetes</taxon>
        <taxon>Hypocreomycetidae</taxon>
        <taxon>Microascales</taxon>
        <taxon>Microascaceae</taxon>
        <taxon>Scedosporium</taxon>
    </lineage>
</organism>
<name>A0A084G633_PSEDA</name>
<evidence type="ECO:0000313" key="2">
    <source>
        <dbReference type="EMBL" id="KEZ42795.1"/>
    </source>
</evidence>
<evidence type="ECO:0000313" key="3">
    <source>
        <dbReference type="Proteomes" id="UP000028545"/>
    </source>
</evidence>
<dbReference type="EMBL" id="JOWA01000098">
    <property type="protein sequence ID" value="KEZ42795.1"/>
    <property type="molecule type" value="Genomic_DNA"/>
</dbReference>
<dbReference type="KEGG" id="sapo:SAPIO_CDS5209"/>
<dbReference type="VEuPathDB" id="FungiDB:SAPIO_CDS5209"/>
<proteinExistence type="predicted"/>
<feature type="region of interest" description="Disordered" evidence="1">
    <location>
        <begin position="45"/>
        <end position="78"/>
    </location>
</feature>
<dbReference type="Gene3D" id="3.30.70.330">
    <property type="match status" value="1"/>
</dbReference>
<evidence type="ECO:0000256" key="1">
    <source>
        <dbReference type="SAM" id="MobiDB-lite"/>
    </source>
</evidence>
<dbReference type="RefSeq" id="XP_016642594.1">
    <property type="nucleotide sequence ID" value="XM_016787579.1"/>
</dbReference>